<evidence type="ECO:0000313" key="1">
    <source>
        <dbReference type="EMBL" id="QNO41710.1"/>
    </source>
</evidence>
<dbReference type="Gene3D" id="3.40.50.300">
    <property type="entry name" value="P-loop containing nucleotide triphosphate hydrolases"/>
    <property type="match status" value="1"/>
</dbReference>
<name>A0A7G9Y126_9EURY</name>
<protein>
    <recommendedName>
        <fullName evidence="2">ATPase domain-containing protein</fullName>
    </recommendedName>
</protein>
<reference evidence="1" key="1">
    <citation type="submission" date="2020-06" db="EMBL/GenBank/DDBJ databases">
        <title>Unique genomic features of the anaerobic methanotrophic archaea.</title>
        <authorList>
            <person name="Chadwick G.L."/>
            <person name="Skennerton C.T."/>
            <person name="Laso-Perez R."/>
            <person name="Leu A.O."/>
            <person name="Speth D.R."/>
            <person name="Yu H."/>
            <person name="Morgan-Lang C."/>
            <person name="Hatzenpichler R."/>
            <person name="Goudeau D."/>
            <person name="Malmstrom R."/>
            <person name="Brazelton W.J."/>
            <person name="Woyke T."/>
            <person name="Hallam S.J."/>
            <person name="Tyson G.W."/>
            <person name="Wegener G."/>
            <person name="Boetius A."/>
            <person name="Orphan V."/>
        </authorList>
    </citation>
    <scope>NUCLEOTIDE SEQUENCE</scope>
</reference>
<dbReference type="PANTHER" id="PTHR34301:SF8">
    <property type="entry name" value="ATPASE DOMAIN-CONTAINING PROTEIN"/>
    <property type="match status" value="1"/>
</dbReference>
<dbReference type="SUPFAM" id="SSF52540">
    <property type="entry name" value="P-loop containing nucleoside triphosphate hydrolases"/>
    <property type="match status" value="1"/>
</dbReference>
<dbReference type="InterPro" id="IPR027417">
    <property type="entry name" value="P-loop_NTPase"/>
</dbReference>
<dbReference type="AlphaFoldDB" id="A0A7G9Y126"/>
<evidence type="ECO:0008006" key="2">
    <source>
        <dbReference type="Google" id="ProtNLM"/>
    </source>
</evidence>
<sequence length="525" mass="61512">MVALRSHFQEYLFKKDLFAIESPIRTDRYFFGREDLVIQFIDRIKSGQNTGIFGLRKIGKTSLIYAIKRNISSKELGSFVYYDCSNPGFYKSSWEECLKMLLIEILNHTNLLGKIDVNLENFSHENAPQFFSEGIMKILKEIPENRLAIGLDEIEWISFKTSPEEHWNKEFLPFWQTMRAIHQTSDGRFTFIISGVNPKCVEDESIGGYDNPLFALIKPYFLKPFDEKSVRTMLKMLGRYMGIKFEIDFYSILIKSYGGHPFLVRHACSKLCELIKERPITFTKEHFDTHNKQINLSLQKNVKQILNVLSVWYPNEYEMVVYLSKGEFETVEGYLKEHPEFLEHLVGYGLVNLIDNKPELSLLILSSHLKEEKQKNDIEIPQKGDTDTIEEIRAEISRKRNRIEIWIRELLRAGLRFKHGKKCMSALLSGLPADRGKILCRFGYEPVFNELYFNELTTILVKNWDFFQNWLNRDLDDVKIWLNTINEFRIDAHAKDIDEEELAFLRICFKKLEKSLSGSGELNPN</sequence>
<proteinExistence type="predicted"/>
<dbReference type="EMBL" id="MT630658">
    <property type="protein sequence ID" value="QNO41710.1"/>
    <property type="molecule type" value="Genomic_DNA"/>
</dbReference>
<dbReference type="PANTHER" id="PTHR34301">
    <property type="entry name" value="DNA-BINDING PROTEIN-RELATED"/>
    <property type="match status" value="1"/>
</dbReference>
<accession>A0A7G9Y126</accession>
<organism evidence="1">
    <name type="scientific">Candidatus Methanogaster sp. ANME-2c ERB4</name>
    <dbReference type="NCBI Taxonomy" id="2759911"/>
    <lineage>
        <taxon>Archaea</taxon>
        <taxon>Methanobacteriati</taxon>
        <taxon>Methanobacteriota</taxon>
        <taxon>Stenosarchaea group</taxon>
        <taxon>Methanomicrobia</taxon>
        <taxon>Methanosarcinales</taxon>
        <taxon>ANME-2 cluster</taxon>
        <taxon>Candidatus Methanogasteraceae</taxon>
        <taxon>Candidatus Methanogaster</taxon>
    </lineage>
</organism>
<gene>
    <name evidence="1" type="ORF">NEBFCOPL_00011</name>
</gene>